<dbReference type="EMBL" id="CAUYUJ010018892">
    <property type="protein sequence ID" value="CAK0887077.1"/>
    <property type="molecule type" value="Genomic_DNA"/>
</dbReference>
<sequence>MMPSGGRAPTRSRTSAGGARRAPAGTLEGSGVSVQAHAPAAQPGDFQPPGLACGRVARPRSCKHRPARLPASRRACAQPQPRRADPGDLEIWAPPRSRDRGCALQRGGFPGGAPQSRDRGLSASLFLGDRRWKDGRSPAEAESSAAPPRKQGPPHEWTAHFGLRVPESAMQCFGRDPRAPTSRDNGAVGGAGALTSSTNGGESFLFAGFFILGALKWVLDDTLACAPIVLPSLNTMNTNTIKV</sequence>
<gene>
    <name evidence="2" type="ORF">PCOR1329_LOCUS68250</name>
</gene>
<evidence type="ECO:0000313" key="2">
    <source>
        <dbReference type="EMBL" id="CAK0887077.1"/>
    </source>
</evidence>
<evidence type="ECO:0000256" key="1">
    <source>
        <dbReference type="SAM" id="MobiDB-lite"/>
    </source>
</evidence>
<feature type="compositionally biased region" description="Basic residues" evidence="1">
    <location>
        <begin position="57"/>
        <end position="67"/>
    </location>
</feature>
<keyword evidence="3" id="KW-1185">Reference proteome</keyword>
<comment type="caution">
    <text evidence="2">The sequence shown here is derived from an EMBL/GenBank/DDBJ whole genome shotgun (WGS) entry which is preliminary data.</text>
</comment>
<protein>
    <recommendedName>
        <fullName evidence="4">Mitochondrial fission process protein 1</fullName>
    </recommendedName>
</protein>
<reference evidence="2" key="1">
    <citation type="submission" date="2023-10" db="EMBL/GenBank/DDBJ databases">
        <authorList>
            <person name="Chen Y."/>
            <person name="Shah S."/>
            <person name="Dougan E. K."/>
            <person name="Thang M."/>
            <person name="Chan C."/>
        </authorList>
    </citation>
    <scope>NUCLEOTIDE SEQUENCE [LARGE SCALE GENOMIC DNA]</scope>
</reference>
<evidence type="ECO:0000313" key="3">
    <source>
        <dbReference type="Proteomes" id="UP001189429"/>
    </source>
</evidence>
<dbReference type="Proteomes" id="UP001189429">
    <property type="component" value="Unassembled WGS sequence"/>
</dbReference>
<evidence type="ECO:0008006" key="4">
    <source>
        <dbReference type="Google" id="ProtNLM"/>
    </source>
</evidence>
<accession>A0ABN9WPS5</accession>
<organism evidence="2 3">
    <name type="scientific">Prorocentrum cordatum</name>
    <dbReference type="NCBI Taxonomy" id="2364126"/>
    <lineage>
        <taxon>Eukaryota</taxon>
        <taxon>Sar</taxon>
        <taxon>Alveolata</taxon>
        <taxon>Dinophyceae</taxon>
        <taxon>Prorocentrales</taxon>
        <taxon>Prorocentraceae</taxon>
        <taxon>Prorocentrum</taxon>
    </lineage>
</organism>
<feature type="region of interest" description="Disordered" evidence="1">
    <location>
        <begin position="1"/>
        <end position="120"/>
    </location>
</feature>
<proteinExistence type="predicted"/>
<feature type="compositionally biased region" description="Low complexity" evidence="1">
    <location>
        <begin position="11"/>
        <end position="26"/>
    </location>
</feature>
<name>A0ABN9WPS5_9DINO</name>
<feature type="compositionally biased region" description="Low complexity" evidence="1">
    <location>
        <begin position="70"/>
        <end position="81"/>
    </location>
</feature>
<feature type="region of interest" description="Disordered" evidence="1">
    <location>
        <begin position="132"/>
        <end position="155"/>
    </location>
</feature>